<dbReference type="GO" id="GO:0050661">
    <property type="term" value="F:NADP binding"/>
    <property type="evidence" value="ECO:0007669"/>
    <property type="project" value="InterPro"/>
</dbReference>
<dbReference type="PANTHER" id="PTHR23023">
    <property type="entry name" value="DIMETHYLANILINE MONOOXYGENASE"/>
    <property type="match status" value="1"/>
</dbReference>
<dbReference type="InterPro" id="IPR020946">
    <property type="entry name" value="Flavin_mOase-like"/>
</dbReference>
<comment type="similarity">
    <text evidence="2">Belongs to the FAD-binding monooxygenase family.</text>
</comment>
<proteinExistence type="inferred from homology"/>
<sequence>MRVAIVGAGYAGLSTARMLLRCGFQVTVFEQAPDVGGVWSRTRRYPGLRTQNDKRTYAFSELPMPAHYPQWPSGEQVQQYLESYAAGFGLSPALRLSTRVVSADLEDDRWTLTTQPAGRPEQSTFDHLVIANGIFSRPAIPVYPGRGEFEAAGGKICAAQDFADLDDARGRHVVVVGYGKSACDVAVAISDVARSTAVVARRLLWKMPRRLARVLNYKYLLLTRMGEGLFPYIRPTSFEKFLHARNSGSTLFGPVQHLIVRQLGLQRLGLVPHGPFSDIARSTVSLVTEGFFERVADGRLRVHRDAQITELCAVEGRPSARLATGHTIPADLIVCGTGFDQQVPFLSPALTAQIQDTRGNFVLYRHILPPDVPQLTFAGYNSSFFSPLGAEMAAAWIAAHLLGSLSLPTPSARRAQTIEQLRWMETFSEGKHARGTSVIPFSMHNIHEVLQDLLLDVGPLTKARQWLLPVDPATYRKVGPALLQRHGLLE</sequence>
<dbReference type="Gene3D" id="3.50.50.60">
    <property type="entry name" value="FAD/NAD(P)-binding domain"/>
    <property type="match status" value="1"/>
</dbReference>
<dbReference type="InterPro" id="IPR000960">
    <property type="entry name" value="Flavin_mOase"/>
</dbReference>
<dbReference type="AlphaFoldDB" id="A0A9X1NCK2"/>
<dbReference type="InterPro" id="IPR050346">
    <property type="entry name" value="FMO-like"/>
</dbReference>
<dbReference type="EMBL" id="JAJOMB010000004">
    <property type="protein sequence ID" value="MCD5311281.1"/>
    <property type="molecule type" value="Genomic_DNA"/>
</dbReference>
<keyword evidence="3" id="KW-0285">Flavoprotein</keyword>
<keyword evidence="6" id="KW-0560">Oxidoreductase</keyword>
<evidence type="ECO:0000313" key="8">
    <source>
        <dbReference type="Proteomes" id="UP001138997"/>
    </source>
</evidence>
<organism evidence="7 8">
    <name type="scientific">Kineosporia babensis</name>
    <dbReference type="NCBI Taxonomy" id="499548"/>
    <lineage>
        <taxon>Bacteria</taxon>
        <taxon>Bacillati</taxon>
        <taxon>Actinomycetota</taxon>
        <taxon>Actinomycetes</taxon>
        <taxon>Kineosporiales</taxon>
        <taxon>Kineosporiaceae</taxon>
        <taxon>Kineosporia</taxon>
    </lineage>
</organism>
<comment type="similarity">
    <text evidence="1">Belongs to the FMO family.</text>
</comment>
<keyword evidence="8" id="KW-1185">Reference proteome</keyword>
<name>A0A9X1NCK2_9ACTN</name>
<evidence type="ECO:0000256" key="5">
    <source>
        <dbReference type="ARBA" id="ARBA00022857"/>
    </source>
</evidence>
<evidence type="ECO:0000256" key="6">
    <source>
        <dbReference type="ARBA" id="ARBA00023002"/>
    </source>
</evidence>
<dbReference type="PIRSF" id="PIRSF000332">
    <property type="entry name" value="FMO"/>
    <property type="match status" value="1"/>
</dbReference>
<evidence type="ECO:0000256" key="2">
    <source>
        <dbReference type="ARBA" id="ARBA00010139"/>
    </source>
</evidence>
<dbReference type="RefSeq" id="WP_231440459.1">
    <property type="nucleotide sequence ID" value="NZ_JAJOMB010000004.1"/>
</dbReference>
<keyword evidence="4" id="KW-0274">FAD</keyword>
<dbReference type="GO" id="GO:0004499">
    <property type="term" value="F:N,N-dimethylaniline monooxygenase activity"/>
    <property type="evidence" value="ECO:0007669"/>
    <property type="project" value="InterPro"/>
</dbReference>
<dbReference type="InterPro" id="IPR036188">
    <property type="entry name" value="FAD/NAD-bd_sf"/>
</dbReference>
<accession>A0A9X1NCK2</accession>
<evidence type="ECO:0000256" key="3">
    <source>
        <dbReference type="ARBA" id="ARBA00022630"/>
    </source>
</evidence>
<evidence type="ECO:0000256" key="4">
    <source>
        <dbReference type="ARBA" id="ARBA00022827"/>
    </source>
</evidence>
<evidence type="ECO:0000256" key="1">
    <source>
        <dbReference type="ARBA" id="ARBA00009183"/>
    </source>
</evidence>
<comment type="caution">
    <text evidence="7">The sequence shown here is derived from an EMBL/GenBank/DDBJ whole genome shotgun (WGS) entry which is preliminary data.</text>
</comment>
<dbReference type="Proteomes" id="UP001138997">
    <property type="component" value="Unassembled WGS sequence"/>
</dbReference>
<keyword evidence="5" id="KW-0521">NADP</keyword>
<protein>
    <submittedName>
        <fullName evidence="7">NAD(P)/FAD-dependent oxidoreductase</fullName>
    </submittedName>
</protein>
<dbReference type="Pfam" id="PF00743">
    <property type="entry name" value="FMO-like"/>
    <property type="match status" value="1"/>
</dbReference>
<evidence type="ECO:0000313" key="7">
    <source>
        <dbReference type="EMBL" id="MCD5311281.1"/>
    </source>
</evidence>
<dbReference type="GO" id="GO:0050660">
    <property type="term" value="F:flavin adenine dinucleotide binding"/>
    <property type="evidence" value="ECO:0007669"/>
    <property type="project" value="InterPro"/>
</dbReference>
<dbReference type="SUPFAM" id="SSF51905">
    <property type="entry name" value="FAD/NAD(P)-binding domain"/>
    <property type="match status" value="2"/>
</dbReference>
<reference evidence="7" key="1">
    <citation type="submission" date="2021-11" db="EMBL/GenBank/DDBJ databases">
        <title>Streptomyces corallinus and Kineosporia corallina sp. nov., two new coral-derived marine actinobacteria.</title>
        <authorList>
            <person name="Buangrab K."/>
            <person name="Sutthacheep M."/>
            <person name="Yeemin T."/>
            <person name="Harunari E."/>
            <person name="Igarashi Y."/>
            <person name="Sripreechasak P."/>
            <person name="Kanchanasin P."/>
            <person name="Tanasupawat S."/>
            <person name="Phongsopitanun W."/>
        </authorList>
    </citation>
    <scope>NUCLEOTIDE SEQUENCE</scope>
    <source>
        <strain evidence="7">JCM 31032</strain>
    </source>
</reference>
<dbReference type="PRINTS" id="PR00370">
    <property type="entry name" value="FMOXYGENASE"/>
</dbReference>
<gene>
    <name evidence="7" type="ORF">LR394_10250</name>
</gene>